<keyword evidence="2" id="KW-1185">Reference proteome</keyword>
<dbReference type="EMBL" id="CAJVPY010003992">
    <property type="protein sequence ID" value="CAG8607193.1"/>
    <property type="molecule type" value="Genomic_DNA"/>
</dbReference>
<sequence>MEKTAKISTVITTTNTDPNLAQQFILAANLQPSNHLMLFRSENTSTTKFNLLIADNLAQLSDSTTNSYQDLLIDTYLNATIESLPKKFYTTALIGNQKSKPSQKVLDHQDLY</sequence>
<reference evidence="1" key="1">
    <citation type="submission" date="2021-06" db="EMBL/GenBank/DDBJ databases">
        <authorList>
            <person name="Kallberg Y."/>
            <person name="Tangrot J."/>
            <person name="Rosling A."/>
        </authorList>
    </citation>
    <scope>NUCLEOTIDE SEQUENCE</scope>
    <source>
        <strain evidence="1">MA453B</strain>
    </source>
</reference>
<protein>
    <submittedName>
        <fullName evidence="1">18615_t:CDS:1</fullName>
    </submittedName>
</protein>
<accession>A0A9N9GFR6</accession>
<dbReference type="Proteomes" id="UP000789405">
    <property type="component" value="Unassembled WGS sequence"/>
</dbReference>
<evidence type="ECO:0000313" key="2">
    <source>
        <dbReference type="Proteomes" id="UP000789405"/>
    </source>
</evidence>
<organism evidence="1 2">
    <name type="scientific">Dentiscutata erythropus</name>
    <dbReference type="NCBI Taxonomy" id="1348616"/>
    <lineage>
        <taxon>Eukaryota</taxon>
        <taxon>Fungi</taxon>
        <taxon>Fungi incertae sedis</taxon>
        <taxon>Mucoromycota</taxon>
        <taxon>Glomeromycotina</taxon>
        <taxon>Glomeromycetes</taxon>
        <taxon>Diversisporales</taxon>
        <taxon>Gigasporaceae</taxon>
        <taxon>Dentiscutata</taxon>
    </lineage>
</organism>
<proteinExistence type="predicted"/>
<gene>
    <name evidence="1" type="ORF">DERYTH_LOCUS7947</name>
</gene>
<name>A0A9N9GFR6_9GLOM</name>
<dbReference type="AlphaFoldDB" id="A0A9N9GFR6"/>
<evidence type="ECO:0000313" key="1">
    <source>
        <dbReference type="EMBL" id="CAG8607193.1"/>
    </source>
</evidence>
<comment type="caution">
    <text evidence="1">The sequence shown here is derived from an EMBL/GenBank/DDBJ whole genome shotgun (WGS) entry which is preliminary data.</text>
</comment>